<evidence type="ECO:0008006" key="4">
    <source>
        <dbReference type="Google" id="ProtNLM"/>
    </source>
</evidence>
<dbReference type="RefSeq" id="WP_006671480.1">
    <property type="nucleotide sequence ID" value="NZ_AOMA01000021.1"/>
</dbReference>
<name>M0MIF2_9EURY</name>
<evidence type="ECO:0000313" key="2">
    <source>
        <dbReference type="EMBL" id="EMA45128.1"/>
    </source>
</evidence>
<evidence type="ECO:0000256" key="1">
    <source>
        <dbReference type="SAM" id="MobiDB-lite"/>
    </source>
</evidence>
<accession>M0MIF2</accession>
<reference evidence="2 3" key="1">
    <citation type="journal article" date="2014" name="PLoS Genet.">
        <title>Phylogenetically driven sequencing of extremely halophilic archaea reveals strategies for static and dynamic osmo-response.</title>
        <authorList>
            <person name="Becker E.A."/>
            <person name="Seitzer P.M."/>
            <person name="Tritt A."/>
            <person name="Larsen D."/>
            <person name="Krusor M."/>
            <person name="Yao A.I."/>
            <person name="Wu D."/>
            <person name="Madern D."/>
            <person name="Eisen J.A."/>
            <person name="Darling A.E."/>
            <person name="Facciotti M.T."/>
        </authorList>
    </citation>
    <scope>NUCLEOTIDE SEQUENCE [LARGE SCALE GENOMIC DNA]</scope>
    <source>
        <strain evidence="2 3">JCM 10879</strain>
    </source>
</reference>
<organism evidence="2 3">
    <name type="scientific">Halobiforma nitratireducens JCM 10879</name>
    <dbReference type="NCBI Taxonomy" id="1227454"/>
    <lineage>
        <taxon>Archaea</taxon>
        <taxon>Methanobacteriati</taxon>
        <taxon>Methanobacteriota</taxon>
        <taxon>Stenosarchaea group</taxon>
        <taxon>Halobacteria</taxon>
        <taxon>Halobacteriales</taxon>
        <taxon>Natrialbaceae</taxon>
        <taxon>Halobiforma</taxon>
    </lineage>
</organism>
<feature type="region of interest" description="Disordered" evidence="1">
    <location>
        <begin position="19"/>
        <end position="67"/>
    </location>
</feature>
<dbReference type="EMBL" id="AOMA01000021">
    <property type="protein sequence ID" value="EMA45128.1"/>
    <property type="molecule type" value="Genomic_DNA"/>
</dbReference>
<proteinExistence type="predicted"/>
<keyword evidence="3" id="KW-1185">Reference proteome</keyword>
<sequence length="303" mass="32910">MDHTVTRRGVVALATVGLAGCLGSDENGTETDDGPDEPSDDDDGDVHDGDGNASDDGRDLEPPERDIEPDWSEAAAFRTWLLSDTVLAGNRRFDYTEVFPDDTDLGEGYPDVLDISTDTVDGHLIQSFTQVFLGSFDPEVARDGAEDADDLAYVDDYDGYVVFEQSFEGDDEETRPIAVGTDAVVVGGDYERRIDASHGEYERLEDADPEFTHLFRELPHHETVTAHYGPPAADSVDVDGIYLWGVSSESPMAEELTWKFVFAREEYLTDDVLGSLEGISGGVTESGIEGRTATVVGAPPEMP</sequence>
<evidence type="ECO:0000313" key="3">
    <source>
        <dbReference type="Proteomes" id="UP000011607"/>
    </source>
</evidence>
<dbReference type="OrthoDB" id="201787at2157"/>
<dbReference type="AlphaFoldDB" id="M0MIF2"/>
<dbReference type="eggNOG" id="arCOG09132">
    <property type="taxonomic scope" value="Archaea"/>
</dbReference>
<feature type="compositionally biased region" description="Acidic residues" evidence="1">
    <location>
        <begin position="27"/>
        <end position="45"/>
    </location>
</feature>
<protein>
    <recommendedName>
        <fullName evidence="4">Lipoprotein</fullName>
    </recommendedName>
</protein>
<dbReference type="Proteomes" id="UP000011607">
    <property type="component" value="Unassembled WGS sequence"/>
</dbReference>
<gene>
    <name evidence="2" type="ORF">C446_02547</name>
</gene>
<comment type="caution">
    <text evidence="2">The sequence shown here is derived from an EMBL/GenBank/DDBJ whole genome shotgun (WGS) entry which is preliminary data.</text>
</comment>
<feature type="compositionally biased region" description="Basic and acidic residues" evidence="1">
    <location>
        <begin position="46"/>
        <end position="67"/>
    </location>
</feature>
<dbReference type="PROSITE" id="PS51257">
    <property type="entry name" value="PROKAR_LIPOPROTEIN"/>
    <property type="match status" value="1"/>
</dbReference>